<dbReference type="Proteomes" id="UP000189545">
    <property type="component" value="Chromosome"/>
</dbReference>
<dbReference type="AlphaFoldDB" id="A0A1S6HPK9"/>
<dbReference type="EMBL" id="CP014782">
    <property type="protein sequence ID" value="AQS37460.1"/>
    <property type="molecule type" value="Genomic_DNA"/>
</dbReference>
<keyword evidence="3" id="KW-1185">Reference proteome</keyword>
<dbReference type="KEGG" id="spsw:Sps_02303"/>
<dbReference type="KEGG" id="spsw:Sps_02302"/>
<evidence type="ECO:0000313" key="3">
    <source>
        <dbReference type="Proteomes" id="UP000189545"/>
    </source>
</evidence>
<accession>A0A1S6HPK9</accession>
<dbReference type="EMBL" id="CP014782">
    <property type="protein sequence ID" value="AQS37461.1"/>
    <property type="molecule type" value="Genomic_DNA"/>
</dbReference>
<organism evidence="1 3">
    <name type="scientific">Shewanella psychrophila</name>
    <dbReference type="NCBI Taxonomy" id="225848"/>
    <lineage>
        <taxon>Bacteria</taxon>
        <taxon>Pseudomonadati</taxon>
        <taxon>Pseudomonadota</taxon>
        <taxon>Gammaproteobacteria</taxon>
        <taxon>Alteromonadales</taxon>
        <taxon>Shewanellaceae</taxon>
        <taxon>Shewanella</taxon>
    </lineage>
</organism>
<evidence type="ECO:0000313" key="2">
    <source>
        <dbReference type="EMBL" id="AQS37461.1"/>
    </source>
</evidence>
<evidence type="ECO:0000313" key="1">
    <source>
        <dbReference type="EMBL" id="AQS37460.1"/>
    </source>
</evidence>
<proteinExistence type="predicted"/>
<protein>
    <submittedName>
        <fullName evidence="1">Uncharacterized protein</fullName>
    </submittedName>
</protein>
<gene>
    <name evidence="1" type="ORF">Sps_02302</name>
    <name evidence="2" type="ORF">Sps_02303</name>
</gene>
<sequence length="39" mass="4457">MFFIMVHHLPLGRSLEPPDEELSLFASAIQLNHSYTDSL</sequence>
<name>A0A1S6HPK9_9GAMM</name>
<reference evidence="1 3" key="1">
    <citation type="submission" date="2016-03" db="EMBL/GenBank/DDBJ databases">
        <title>Complete genome sequence of Shewanella psychrophila WP2, a deep sea bacterium isolated from west Pacific sediment.</title>
        <authorList>
            <person name="Xu G."/>
            <person name="Jian H."/>
        </authorList>
    </citation>
    <scope>NUCLEOTIDE SEQUENCE [LARGE SCALE GENOMIC DNA]</scope>
    <source>
        <strain evidence="1 3">WP2</strain>
    </source>
</reference>